<keyword evidence="1" id="KW-0805">Transcription regulation</keyword>
<evidence type="ECO:0000313" key="5">
    <source>
        <dbReference type="Proteomes" id="UP000636709"/>
    </source>
</evidence>
<evidence type="ECO:0000313" key="4">
    <source>
        <dbReference type="EMBL" id="KAF8762778.1"/>
    </source>
</evidence>
<dbReference type="OrthoDB" id="9424252at2759"/>
<evidence type="ECO:0000256" key="1">
    <source>
        <dbReference type="ARBA" id="ARBA00023015"/>
    </source>
</evidence>
<comment type="similarity">
    <text evidence="3">Belongs to the GRAS family.</text>
</comment>
<evidence type="ECO:0000256" key="3">
    <source>
        <dbReference type="PROSITE-ProRule" id="PRU01191"/>
    </source>
</evidence>
<sequence length="108" mass="11702">MSKGLHLEFNVSYEAGTLSGRASVLSNQPSLALWNGEALVVNCQSWIRHGAPGPKDTFLDTIGVLNLCLVTVTDKDVDLNSPSLASRIEGCFNFHRILFDALDTSAPR</sequence>
<accession>A0A835KR46</accession>
<comment type="caution">
    <text evidence="3">Lacks conserved residue(s) required for the propagation of feature annotation.</text>
</comment>
<keyword evidence="5" id="KW-1185">Reference proteome</keyword>
<keyword evidence="2" id="KW-0804">Transcription</keyword>
<dbReference type="Pfam" id="PF03514">
    <property type="entry name" value="GRAS"/>
    <property type="match status" value="1"/>
</dbReference>
<name>A0A835KR46_9POAL</name>
<dbReference type="Proteomes" id="UP000636709">
    <property type="component" value="Unassembled WGS sequence"/>
</dbReference>
<comment type="caution">
    <text evidence="4">The sequence shown here is derived from an EMBL/GenBank/DDBJ whole genome shotgun (WGS) entry which is preliminary data.</text>
</comment>
<proteinExistence type="inferred from homology"/>
<gene>
    <name evidence="4" type="ORF">HU200_009086</name>
</gene>
<reference evidence="4" key="1">
    <citation type="submission" date="2020-07" db="EMBL/GenBank/DDBJ databases">
        <title>Genome sequence and genetic diversity analysis of an under-domesticated orphan crop, white fonio (Digitaria exilis).</title>
        <authorList>
            <person name="Bennetzen J.L."/>
            <person name="Chen S."/>
            <person name="Ma X."/>
            <person name="Wang X."/>
            <person name="Yssel A.E.J."/>
            <person name="Chaluvadi S.R."/>
            <person name="Johnson M."/>
            <person name="Gangashetty P."/>
            <person name="Hamidou F."/>
            <person name="Sanogo M.D."/>
            <person name="Zwaenepoel A."/>
            <person name="Wallace J."/>
            <person name="Van De Peer Y."/>
            <person name="Van Deynze A."/>
        </authorList>
    </citation>
    <scope>NUCLEOTIDE SEQUENCE</scope>
    <source>
        <tissue evidence="4">Leaves</tissue>
    </source>
</reference>
<organism evidence="4 5">
    <name type="scientific">Digitaria exilis</name>
    <dbReference type="NCBI Taxonomy" id="1010633"/>
    <lineage>
        <taxon>Eukaryota</taxon>
        <taxon>Viridiplantae</taxon>
        <taxon>Streptophyta</taxon>
        <taxon>Embryophyta</taxon>
        <taxon>Tracheophyta</taxon>
        <taxon>Spermatophyta</taxon>
        <taxon>Magnoliopsida</taxon>
        <taxon>Liliopsida</taxon>
        <taxon>Poales</taxon>
        <taxon>Poaceae</taxon>
        <taxon>PACMAD clade</taxon>
        <taxon>Panicoideae</taxon>
        <taxon>Panicodae</taxon>
        <taxon>Paniceae</taxon>
        <taxon>Anthephorinae</taxon>
        <taxon>Digitaria</taxon>
    </lineage>
</organism>
<dbReference type="EMBL" id="JACEFO010000612">
    <property type="protein sequence ID" value="KAF8762778.1"/>
    <property type="molecule type" value="Genomic_DNA"/>
</dbReference>
<evidence type="ECO:0000256" key="2">
    <source>
        <dbReference type="ARBA" id="ARBA00023163"/>
    </source>
</evidence>
<dbReference type="AlphaFoldDB" id="A0A835KR46"/>
<dbReference type="InterPro" id="IPR005202">
    <property type="entry name" value="TF_GRAS"/>
</dbReference>
<protein>
    <submittedName>
        <fullName evidence="4">Uncharacterized protein</fullName>
    </submittedName>
</protein>
<dbReference type="PROSITE" id="PS50985">
    <property type="entry name" value="GRAS"/>
    <property type="match status" value="1"/>
</dbReference>